<accession>A0ABD3GNG0</accession>
<dbReference type="EMBL" id="JBJQOH010000007">
    <property type="protein sequence ID" value="KAL3680022.1"/>
    <property type="molecule type" value="Genomic_DNA"/>
</dbReference>
<evidence type="ECO:0000256" key="1">
    <source>
        <dbReference type="SAM" id="MobiDB-lite"/>
    </source>
</evidence>
<feature type="region of interest" description="Disordered" evidence="1">
    <location>
        <begin position="29"/>
        <end position="86"/>
    </location>
</feature>
<gene>
    <name evidence="2" type="ORF">R1sor_022978</name>
</gene>
<evidence type="ECO:0000313" key="3">
    <source>
        <dbReference type="Proteomes" id="UP001633002"/>
    </source>
</evidence>
<protein>
    <submittedName>
        <fullName evidence="2">Uncharacterized protein</fullName>
    </submittedName>
</protein>
<comment type="caution">
    <text evidence="2">The sequence shown here is derived from an EMBL/GenBank/DDBJ whole genome shotgun (WGS) entry which is preliminary data.</text>
</comment>
<keyword evidence="3" id="KW-1185">Reference proteome</keyword>
<name>A0ABD3GNG0_9MARC</name>
<dbReference type="AlphaFoldDB" id="A0ABD3GNG0"/>
<evidence type="ECO:0000313" key="2">
    <source>
        <dbReference type="EMBL" id="KAL3680022.1"/>
    </source>
</evidence>
<dbReference type="Proteomes" id="UP001633002">
    <property type="component" value="Unassembled WGS sequence"/>
</dbReference>
<feature type="compositionally biased region" description="Basic and acidic residues" evidence="1">
    <location>
        <begin position="29"/>
        <end position="45"/>
    </location>
</feature>
<proteinExistence type="predicted"/>
<organism evidence="2 3">
    <name type="scientific">Riccia sorocarpa</name>
    <dbReference type="NCBI Taxonomy" id="122646"/>
    <lineage>
        <taxon>Eukaryota</taxon>
        <taxon>Viridiplantae</taxon>
        <taxon>Streptophyta</taxon>
        <taxon>Embryophyta</taxon>
        <taxon>Marchantiophyta</taxon>
        <taxon>Marchantiopsida</taxon>
        <taxon>Marchantiidae</taxon>
        <taxon>Marchantiales</taxon>
        <taxon>Ricciaceae</taxon>
        <taxon>Riccia</taxon>
    </lineage>
</organism>
<reference evidence="2 3" key="1">
    <citation type="submission" date="2024-09" db="EMBL/GenBank/DDBJ databases">
        <title>Chromosome-scale assembly of Riccia sorocarpa.</title>
        <authorList>
            <person name="Paukszto L."/>
        </authorList>
    </citation>
    <scope>NUCLEOTIDE SEQUENCE [LARGE SCALE GENOMIC DNA]</scope>
    <source>
        <strain evidence="2">LP-2024</strain>
        <tissue evidence="2">Aerial parts of the thallus</tissue>
    </source>
</reference>
<sequence>MVGVKMLSNSDAMDVEARVGKADREKVTCSVNHEGDNQSDKDSNHEVSAGRQKNFWRRGHTLRNGGPRGRDEVDSPVGVQNGANERSATGFQAWMHFTAADRMRQKHAIFGTPAGLKEGDHIVTQEDEHRWAEGITWEMIAVEMEAMLTMVDFTNEDEGKSPLIDMDVPKAASKLGSFCKTATIHQTVEAAPSRDRVVNWVRDMIV</sequence>